<evidence type="ECO:0000313" key="3">
    <source>
        <dbReference type="Proteomes" id="UP000886595"/>
    </source>
</evidence>
<feature type="compositionally biased region" description="Polar residues" evidence="1">
    <location>
        <begin position="33"/>
        <end position="45"/>
    </location>
</feature>
<gene>
    <name evidence="2" type="ORF">Bca52824_071563</name>
</gene>
<feature type="region of interest" description="Disordered" evidence="1">
    <location>
        <begin position="1"/>
        <end position="55"/>
    </location>
</feature>
<dbReference type="EMBL" id="JAAMPC010000014">
    <property type="protein sequence ID" value="KAG2264484.1"/>
    <property type="molecule type" value="Genomic_DNA"/>
</dbReference>
<evidence type="ECO:0000313" key="2">
    <source>
        <dbReference type="EMBL" id="KAG2264484.1"/>
    </source>
</evidence>
<protein>
    <submittedName>
        <fullName evidence="2">Uncharacterized protein</fullName>
    </submittedName>
</protein>
<feature type="compositionally biased region" description="Polar residues" evidence="1">
    <location>
        <begin position="1"/>
        <end position="23"/>
    </location>
</feature>
<feature type="compositionally biased region" description="Basic residues" evidence="1">
    <location>
        <begin position="74"/>
        <end position="94"/>
    </location>
</feature>
<comment type="caution">
    <text evidence="2">The sequence shown here is derived from an EMBL/GenBank/DDBJ whole genome shotgun (WGS) entry which is preliminary data.</text>
</comment>
<dbReference type="AlphaFoldDB" id="A0A8X7Q616"/>
<organism evidence="2 3">
    <name type="scientific">Brassica carinata</name>
    <name type="common">Ethiopian mustard</name>
    <name type="synonym">Abyssinian cabbage</name>
    <dbReference type="NCBI Taxonomy" id="52824"/>
    <lineage>
        <taxon>Eukaryota</taxon>
        <taxon>Viridiplantae</taxon>
        <taxon>Streptophyta</taxon>
        <taxon>Embryophyta</taxon>
        <taxon>Tracheophyta</taxon>
        <taxon>Spermatophyta</taxon>
        <taxon>Magnoliopsida</taxon>
        <taxon>eudicotyledons</taxon>
        <taxon>Gunneridae</taxon>
        <taxon>Pentapetalae</taxon>
        <taxon>rosids</taxon>
        <taxon>malvids</taxon>
        <taxon>Brassicales</taxon>
        <taxon>Brassicaceae</taxon>
        <taxon>Brassiceae</taxon>
        <taxon>Brassica</taxon>
    </lineage>
</organism>
<feature type="region of interest" description="Disordered" evidence="1">
    <location>
        <begin position="70"/>
        <end position="102"/>
    </location>
</feature>
<name>A0A8X7Q616_BRACI</name>
<accession>A0A8X7Q616</accession>
<evidence type="ECO:0000256" key="1">
    <source>
        <dbReference type="SAM" id="MobiDB-lite"/>
    </source>
</evidence>
<dbReference type="Proteomes" id="UP000886595">
    <property type="component" value="Unassembled WGS sequence"/>
</dbReference>
<sequence length="102" mass="11685">MISRNSCNATHMTTSIRAETSSEPPVHDDNNEPLRQTQDNNQDETTPTEHLLNRTISWKPPCLNLFILLQPNKATRKTKTKGRPRKNTIAKGRRQSPSNHRD</sequence>
<keyword evidence="3" id="KW-1185">Reference proteome</keyword>
<reference evidence="2 3" key="1">
    <citation type="submission" date="2020-02" db="EMBL/GenBank/DDBJ databases">
        <authorList>
            <person name="Ma Q."/>
            <person name="Huang Y."/>
            <person name="Song X."/>
            <person name="Pei D."/>
        </authorList>
    </citation>
    <scope>NUCLEOTIDE SEQUENCE [LARGE SCALE GENOMIC DNA]</scope>
    <source>
        <strain evidence="2">Sxm20200214</strain>
        <tissue evidence="2">Leaf</tissue>
    </source>
</reference>
<proteinExistence type="predicted"/>